<dbReference type="GO" id="GO:0006887">
    <property type="term" value="P:exocytosis"/>
    <property type="evidence" value="ECO:0007669"/>
    <property type="project" value="TreeGrafter"/>
</dbReference>
<feature type="region of interest" description="Disordered" evidence="2">
    <location>
        <begin position="204"/>
        <end position="300"/>
    </location>
</feature>
<dbReference type="eggNOG" id="KOG4496">
    <property type="taxonomic scope" value="Eukaryota"/>
</dbReference>
<gene>
    <name evidence="3" type="ORF">H310_13477</name>
</gene>
<dbReference type="RefSeq" id="XP_008879214.1">
    <property type="nucleotide sequence ID" value="XM_008880992.1"/>
</dbReference>
<accession>A0A024TDL4</accession>
<dbReference type="VEuPathDB" id="FungiDB:H310_13477"/>
<dbReference type="STRING" id="157072.A0A024TDL4"/>
<dbReference type="EMBL" id="KI914002">
    <property type="protein sequence ID" value="ETV92250.1"/>
    <property type="molecule type" value="Genomic_DNA"/>
</dbReference>
<comment type="similarity">
    <text evidence="1">Belongs to the CCDC53 family.</text>
</comment>
<dbReference type="Pfam" id="PF10152">
    <property type="entry name" value="CCDC53"/>
    <property type="match status" value="2"/>
</dbReference>
<feature type="compositionally biased region" description="Pro residues" evidence="2">
    <location>
        <begin position="137"/>
        <end position="163"/>
    </location>
</feature>
<dbReference type="OrthoDB" id="268027at2759"/>
<proteinExistence type="inferred from homology"/>
<feature type="compositionally biased region" description="Pro residues" evidence="2">
    <location>
        <begin position="250"/>
        <end position="282"/>
    </location>
</feature>
<dbReference type="PANTHER" id="PTHR13015:SF0">
    <property type="entry name" value="WASH COMPLEX SUBUNIT 3"/>
    <property type="match status" value="1"/>
</dbReference>
<reference evidence="3" key="1">
    <citation type="submission" date="2013-12" db="EMBL/GenBank/DDBJ databases">
        <title>The Genome Sequence of Aphanomyces invadans NJM9701.</title>
        <authorList>
            <consortium name="The Broad Institute Genomics Platform"/>
            <person name="Russ C."/>
            <person name="Tyler B."/>
            <person name="van West P."/>
            <person name="Dieguez-Uribeondo J."/>
            <person name="Young S.K."/>
            <person name="Zeng Q."/>
            <person name="Gargeya S."/>
            <person name="Fitzgerald M."/>
            <person name="Abouelleil A."/>
            <person name="Alvarado L."/>
            <person name="Chapman S.B."/>
            <person name="Gainer-Dewar J."/>
            <person name="Goldberg J."/>
            <person name="Griggs A."/>
            <person name="Gujja S."/>
            <person name="Hansen M."/>
            <person name="Howarth C."/>
            <person name="Imamovic A."/>
            <person name="Ireland A."/>
            <person name="Larimer J."/>
            <person name="McCowan C."/>
            <person name="Murphy C."/>
            <person name="Pearson M."/>
            <person name="Poon T.W."/>
            <person name="Priest M."/>
            <person name="Roberts A."/>
            <person name="Saif S."/>
            <person name="Shea T."/>
            <person name="Sykes S."/>
            <person name="Wortman J."/>
            <person name="Nusbaum C."/>
            <person name="Birren B."/>
        </authorList>
    </citation>
    <scope>NUCLEOTIDE SEQUENCE [LARGE SCALE GENOMIC DNA]</scope>
    <source>
        <strain evidence="3">NJM9701</strain>
    </source>
</reference>
<name>A0A024TDL4_9STRA</name>
<feature type="region of interest" description="Disordered" evidence="2">
    <location>
        <begin position="103"/>
        <end position="166"/>
    </location>
</feature>
<dbReference type="AlphaFoldDB" id="A0A024TDL4"/>
<sequence length="359" mass="37771">MSLLEAPPPVAETALVVSRGSPPQEELPVDLMQLPSIPLQKSLLLLTNFCTNTVRFINHFSSLCEERLATTSKNLTRLEISLAILEAKLNSIPDLAISTTPADLPRDLNLPPTDAAPAPPPPPPPGPAPDATSISGSPPPPPPPPPSSSLDSPPPPPPSPPAAPEVSLLKLKDDPMYATYFTMQRLRMPMGAIRQKMLMDGLDPDILSMDPEGPSPSATSLVVSASDVPPSDEHSTALTLVPVAPEGSSQPPPPPPPPSTGLPPVLPVPDPRTDMPPPPPTTDPAVSPAAPPAAAPPTFVKLKDDPMFEKYFKMQKLGMPEAVIRHKLAMDGVTVDIFSMDPDGPSPNRDAAAADDDDF</sequence>
<evidence type="ECO:0000256" key="1">
    <source>
        <dbReference type="ARBA" id="ARBA00006290"/>
    </source>
</evidence>
<evidence type="ECO:0000313" key="3">
    <source>
        <dbReference type="EMBL" id="ETV92250.1"/>
    </source>
</evidence>
<dbReference type="PANTHER" id="PTHR13015">
    <property type="entry name" value="PROTEIN AD-016-RELATED"/>
    <property type="match status" value="1"/>
</dbReference>
<protein>
    <submittedName>
        <fullName evidence="3">Uncharacterized protein</fullName>
    </submittedName>
</protein>
<evidence type="ECO:0000256" key="2">
    <source>
        <dbReference type="SAM" id="MobiDB-lite"/>
    </source>
</evidence>
<feature type="compositionally biased region" description="Pro residues" evidence="2">
    <location>
        <begin position="117"/>
        <end position="128"/>
    </location>
</feature>
<dbReference type="InterPro" id="IPR019309">
    <property type="entry name" value="WASHC3"/>
</dbReference>
<feature type="region of interest" description="Disordered" evidence="2">
    <location>
        <begin position="339"/>
        <end position="359"/>
    </location>
</feature>
<dbReference type="GeneID" id="20090527"/>
<dbReference type="GO" id="GO:0030041">
    <property type="term" value="P:actin filament polymerization"/>
    <property type="evidence" value="ECO:0007669"/>
    <property type="project" value="TreeGrafter"/>
</dbReference>
<organism evidence="3">
    <name type="scientific">Aphanomyces invadans</name>
    <dbReference type="NCBI Taxonomy" id="157072"/>
    <lineage>
        <taxon>Eukaryota</taxon>
        <taxon>Sar</taxon>
        <taxon>Stramenopiles</taxon>
        <taxon>Oomycota</taxon>
        <taxon>Saprolegniomycetes</taxon>
        <taxon>Saprolegniales</taxon>
        <taxon>Verrucalvaceae</taxon>
        <taxon>Aphanomyces</taxon>
    </lineage>
</organism>
<dbReference type="GO" id="GO:0071203">
    <property type="term" value="C:WASH complex"/>
    <property type="evidence" value="ECO:0007669"/>
    <property type="project" value="InterPro"/>
</dbReference>